<dbReference type="PANTHER" id="PTHR35043:SF7">
    <property type="entry name" value="TRANSCRIPTION FACTOR DOMAIN-CONTAINING PROTEIN"/>
    <property type="match status" value="1"/>
</dbReference>
<sequence>MFRMFTWTIDLLLICSSVSSVQAFNTFHTNCTLPSQHASLVTAPNTRGTLQILWSSLFTILACTWTVVHLNVPKYKPKPHIKDFKKWLKWMVDRYQHPTKWFLLTVIAPEIPFAKYWDDQARAHSLFYHYENVFMMKNWTRTHVLFANMGGFALRYAPHDEESPPGTNNEKVGAEILDDSPSGTVPPVQHEISQQEGSSSCNRLTSVSHCGKTTHQTQPTLTDNPAKKFEGIFYLTAIEALKLLGSEETLIPGLDNVSVEEINDRSKSDLFMRLLAVGQILWVVIQILSRWAYGLAVSQLEVTVVAFAFCAVGIYLVNHGKPKGVNYPILLDYPGSKEALIKELQESSLPDSGGKHNKWKFYRCKYCDKEKRESHGSTSIDRSEGNDKNDETANSKERTDSHSEAITRMNRETNSETVLGVPIERVELTSALDTFTTIIQVVREIFRSSRKPGDPIGNGFIIGSEDQSESSNVLLTDMWMFIGIVLFGGVHFIAWDFQFPTTVEKYLWRAAALWCTVCVLACTLLYFVCVGVLNQGMEVFLETTDDSDSSASQDTKPNDPVGPAPTVSSTSPNRVSSNPDTDLDVVPNPNSPESPRPETEKSAVLTVDRNEDVESQGSLLRRKGPIKEFTDLLSASLRAYFLISRFLVVILLWLLWLVCMLGYIVARLFIVVEMFRTLAFLPSSAYVATWSSEIPNLG</sequence>
<feature type="chain" id="PRO_5040725281" evidence="3">
    <location>
        <begin position="24"/>
        <end position="698"/>
    </location>
</feature>
<feature type="transmembrane region" description="Helical" evidence="2">
    <location>
        <begin position="506"/>
        <end position="533"/>
    </location>
</feature>
<gene>
    <name evidence="4" type="ORF">AbraCBS73388_002771</name>
</gene>
<feature type="region of interest" description="Disordered" evidence="1">
    <location>
        <begin position="545"/>
        <end position="607"/>
    </location>
</feature>
<keyword evidence="2" id="KW-0472">Membrane</keyword>
<feature type="region of interest" description="Disordered" evidence="1">
    <location>
        <begin position="183"/>
        <end position="204"/>
    </location>
</feature>
<evidence type="ECO:0000256" key="3">
    <source>
        <dbReference type="SAM" id="SignalP"/>
    </source>
</evidence>
<name>A0A9W6DTI5_9EURO</name>
<keyword evidence="2" id="KW-0812">Transmembrane</keyword>
<dbReference type="EMBL" id="BROQ01000150">
    <property type="protein sequence ID" value="GKZ26527.1"/>
    <property type="molecule type" value="Genomic_DNA"/>
</dbReference>
<dbReference type="PANTHER" id="PTHR35043">
    <property type="entry name" value="TRANSCRIPTION FACTOR DOMAIN-CONTAINING PROTEIN"/>
    <property type="match status" value="1"/>
</dbReference>
<proteinExistence type="predicted"/>
<feature type="transmembrane region" description="Helical" evidence="2">
    <location>
        <begin position="646"/>
        <end position="670"/>
    </location>
</feature>
<evidence type="ECO:0000256" key="1">
    <source>
        <dbReference type="SAM" id="MobiDB-lite"/>
    </source>
</evidence>
<evidence type="ECO:0000313" key="4">
    <source>
        <dbReference type="EMBL" id="GKZ26527.1"/>
    </source>
</evidence>
<evidence type="ECO:0000256" key="2">
    <source>
        <dbReference type="SAM" id="Phobius"/>
    </source>
</evidence>
<feature type="transmembrane region" description="Helical" evidence="2">
    <location>
        <begin position="473"/>
        <end position="494"/>
    </location>
</feature>
<feature type="transmembrane region" description="Helical" evidence="2">
    <location>
        <begin position="295"/>
        <end position="317"/>
    </location>
</feature>
<reference evidence="4" key="1">
    <citation type="submission" date="2022-07" db="EMBL/GenBank/DDBJ databases">
        <title>Taxonomy of Aspergillus series Nigri: significant species reduction supported by multi-species coalescent approaches.</title>
        <authorList>
            <person name="Bian C."/>
            <person name="Kusuya Y."/>
            <person name="Sklenar F."/>
            <person name="D'hooge E."/>
            <person name="Yaguchi T."/>
            <person name="Takahashi H."/>
            <person name="Hubka V."/>
        </authorList>
    </citation>
    <scope>NUCLEOTIDE SEQUENCE</scope>
    <source>
        <strain evidence="4">CBS 733.88</strain>
    </source>
</reference>
<feature type="transmembrane region" description="Helical" evidence="2">
    <location>
        <begin position="52"/>
        <end position="72"/>
    </location>
</feature>
<feature type="compositionally biased region" description="Polar residues" evidence="1">
    <location>
        <begin position="191"/>
        <end position="204"/>
    </location>
</feature>
<feature type="region of interest" description="Disordered" evidence="1">
    <location>
        <begin position="373"/>
        <end position="411"/>
    </location>
</feature>
<feature type="signal peptide" evidence="3">
    <location>
        <begin position="1"/>
        <end position="23"/>
    </location>
</feature>
<accession>A0A9W6DTI5</accession>
<keyword evidence="2" id="KW-1133">Transmembrane helix</keyword>
<organism evidence="4 5">
    <name type="scientific">Aspergillus brasiliensis</name>
    <dbReference type="NCBI Taxonomy" id="319629"/>
    <lineage>
        <taxon>Eukaryota</taxon>
        <taxon>Fungi</taxon>
        <taxon>Dikarya</taxon>
        <taxon>Ascomycota</taxon>
        <taxon>Pezizomycotina</taxon>
        <taxon>Eurotiomycetes</taxon>
        <taxon>Eurotiomycetidae</taxon>
        <taxon>Eurotiales</taxon>
        <taxon>Aspergillaceae</taxon>
        <taxon>Aspergillus</taxon>
        <taxon>Aspergillus subgen. Circumdati</taxon>
    </lineage>
</organism>
<comment type="caution">
    <text evidence="4">The sequence shown here is derived from an EMBL/GenBank/DDBJ whole genome shotgun (WGS) entry which is preliminary data.</text>
</comment>
<protein>
    <submittedName>
        <fullName evidence="4">Uncharacterized protein</fullName>
    </submittedName>
</protein>
<dbReference type="Proteomes" id="UP001143548">
    <property type="component" value="Unassembled WGS sequence"/>
</dbReference>
<feature type="compositionally biased region" description="Polar residues" evidence="1">
    <location>
        <begin position="566"/>
        <end position="580"/>
    </location>
</feature>
<feature type="transmembrane region" description="Helical" evidence="2">
    <location>
        <begin position="270"/>
        <end position="289"/>
    </location>
</feature>
<keyword evidence="3" id="KW-0732">Signal</keyword>
<dbReference type="AlphaFoldDB" id="A0A9W6DTI5"/>
<evidence type="ECO:0000313" key="5">
    <source>
        <dbReference type="Proteomes" id="UP001143548"/>
    </source>
</evidence>